<dbReference type="Pfam" id="PF01757">
    <property type="entry name" value="Acyl_transf_3"/>
    <property type="match status" value="1"/>
</dbReference>
<evidence type="ECO:0000313" key="5">
    <source>
        <dbReference type="Proteomes" id="UP001595476"/>
    </source>
</evidence>
<dbReference type="EMBL" id="JBHRSZ010000002">
    <property type="protein sequence ID" value="MFC3150297.1"/>
    <property type="molecule type" value="Genomic_DNA"/>
</dbReference>
<dbReference type="InterPro" id="IPR043968">
    <property type="entry name" value="SGNH"/>
</dbReference>
<evidence type="ECO:0000259" key="2">
    <source>
        <dbReference type="Pfam" id="PF01757"/>
    </source>
</evidence>
<dbReference type="PANTHER" id="PTHR23028:SF53">
    <property type="entry name" value="ACYL_TRANSF_3 DOMAIN-CONTAINING PROTEIN"/>
    <property type="match status" value="1"/>
</dbReference>
<protein>
    <submittedName>
        <fullName evidence="4">Acyltransferase family protein</fullName>
        <ecNumber evidence="4">2.3.1.-</ecNumber>
    </submittedName>
</protein>
<dbReference type="GO" id="GO:0016746">
    <property type="term" value="F:acyltransferase activity"/>
    <property type="evidence" value="ECO:0007669"/>
    <property type="project" value="UniProtKB-KW"/>
</dbReference>
<dbReference type="InterPro" id="IPR002656">
    <property type="entry name" value="Acyl_transf_3_dom"/>
</dbReference>
<feature type="transmembrane region" description="Helical" evidence="1">
    <location>
        <begin position="245"/>
        <end position="263"/>
    </location>
</feature>
<dbReference type="InterPro" id="IPR050879">
    <property type="entry name" value="Acyltransferase_3"/>
</dbReference>
<keyword evidence="4" id="KW-0808">Transferase</keyword>
<feature type="transmembrane region" description="Helical" evidence="1">
    <location>
        <begin position="169"/>
        <end position="185"/>
    </location>
</feature>
<dbReference type="RefSeq" id="WP_386716841.1">
    <property type="nucleotide sequence ID" value="NZ_JBHRSZ010000002.1"/>
</dbReference>
<feature type="domain" description="Acyltransferase 3" evidence="2">
    <location>
        <begin position="8"/>
        <end position="322"/>
    </location>
</feature>
<feature type="transmembrane region" description="Helical" evidence="1">
    <location>
        <begin position="75"/>
        <end position="94"/>
    </location>
</feature>
<keyword evidence="1" id="KW-0472">Membrane</keyword>
<feature type="transmembrane region" description="Helical" evidence="1">
    <location>
        <begin position="223"/>
        <end position="239"/>
    </location>
</feature>
<accession>A0ABV7HG39</accession>
<sequence length="645" mass="73330">MSELNFRYDINALRALAVVIVVLFHFFPTSFSGGFAGVDVFFVLSGYLMTAIVVKGVKSGSFSLSLFYISRIFRIFPALLVLVLVLLILGLFILDPNEYSLLAKHSASSVSFISNFVYWLESGYFDQDSRSKFLLHTWSLSVEWQFYIIYPLLLRFFLSKFSIFNVKKLILIIFLFLFVFSIYTSSNWSSLSYFMLPTRAWEMVAGSLLCFYPIKFTPTTNRFLFYTGSIGILVTTLIVDESSTWPGIVTLLPVLSTMLVLIAGYQSSVLVDNRVTFYLGQWSYSIYLWHWPVVVFIERYNLNIKYYFFGVIISVFFGFLSYRFIESYKISKPKSSFSFFVGNKPILLSLLLFFSSLVLYKYPPLVAFYPIPDSVVSSISKTPAPCFNNKALLIKDIQNCKISDGSKSLLLIGDSHANSLVPVLEDLSKDNDFSLYYIGMGGCPPIINSMTIRKDSSVCSHLNKLVLSLIEVEKFDYIVLASRWTYYSEGNYSGADMVYIGDPLGNSADKVQSQKNLVAGVGDFVERFYSDGMKVGLVLQVPMQKRLPISLYYDSFTDYKLSAERLRINSVSYKDHIDFQSATNLALLEELDDGKIVVIDPTSTFCDERYCPVGNNVHSYYFDEDHLSEQGASLLKTKFSDFLSE</sequence>
<gene>
    <name evidence="4" type="ORF">ACFOEK_04610</name>
</gene>
<name>A0ABV7HG39_9GAMM</name>
<dbReference type="Proteomes" id="UP001595476">
    <property type="component" value="Unassembled WGS sequence"/>
</dbReference>
<reference evidence="5" key="1">
    <citation type="journal article" date="2019" name="Int. J. Syst. Evol. Microbiol.">
        <title>The Global Catalogue of Microorganisms (GCM) 10K type strain sequencing project: providing services to taxonomists for standard genome sequencing and annotation.</title>
        <authorList>
            <consortium name="The Broad Institute Genomics Platform"/>
            <consortium name="The Broad Institute Genome Sequencing Center for Infectious Disease"/>
            <person name="Wu L."/>
            <person name="Ma J."/>
        </authorList>
    </citation>
    <scope>NUCLEOTIDE SEQUENCE [LARGE SCALE GENOMIC DNA]</scope>
    <source>
        <strain evidence="5">KCTC 52438</strain>
    </source>
</reference>
<feature type="transmembrane region" description="Helical" evidence="1">
    <location>
        <begin position="12"/>
        <end position="28"/>
    </location>
</feature>
<feature type="domain" description="SGNH" evidence="3">
    <location>
        <begin position="386"/>
        <end position="639"/>
    </location>
</feature>
<proteinExistence type="predicted"/>
<dbReference type="EC" id="2.3.1.-" evidence="4"/>
<keyword evidence="4" id="KW-0012">Acyltransferase</keyword>
<evidence type="ECO:0000256" key="1">
    <source>
        <dbReference type="SAM" id="Phobius"/>
    </source>
</evidence>
<feature type="transmembrane region" description="Helical" evidence="1">
    <location>
        <begin position="275"/>
        <end position="294"/>
    </location>
</feature>
<feature type="transmembrane region" description="Helical" evidence="1">
    <location>
        <begin position="337"/>
        <end position="360"/>
    </location>
</feature>
<feature type="transmembrane region" description="Helical" evidence="1">
    <location>
        <begin position="306"/>
        <end position="325"/>
    </location>
</feature>
<evidence type="ECO:0000259" key="3">
    <source>
        <dbReference type="Pfam" id="PF19040"/>
    </source>
</evidence>
<dbReference type="PANTHER" id="PTHR23028">
    <property type="entry name" value="ACETYLTRANSFERASE"/>
    <property type="match status" value="1"/>
</dbReference>
<dbReference type="Pfam" id="PF19040">
    <property type="entry name" value="SGNH"/>
    <property type="match status" value="1"/>
</dbReference>
<keyword evidence="1" id="KW-1133">Transmembrane helix</keyword>
<comment type="caution">
    <text evidence="4">The sequence shown here is derived from an EMBL/GenBank/DDBJ whole genome shotgun (WGS) entry which is preliminary data.</text>
</comment>
<keyword evidence="1" id="KW-0812">Transmembrane</keyword>
<keyword evidence="5" id="KW-1185">Reference proteome</keyword>
<evidence type="ECO:0000313" key="4">
    <source>
        <dbReference type="EMBL" id="MFC3150297.1"/>
    </source>
</evidence>
<organism evidence="4 5">
    <name type="scientific">Litoribrevibacter euphylliae</name>
    <dbReference type="NCBI Taxonomy" id="1834034"/>
    <lineage>
        <taxon>Bacteria</taxon>
        <taxon>Pseudomonadati</taxon>
        <taxon>Pseudomonadota</taxon>
        <taxon>Gammaproteobacteria</taxon>
        <taxon>Oceanospirillales</taxon>
        <taxon>Oceanospirillaceae</taxon>
        <taxon>Litoribrevibacter</taxon>
    </lineage>
</organism>